<sequence length="537" mass="62502">MIHMPKGAKVLKDLLSHKDKLEKDTSSVKLSKKCFAIIQRSLPQKEGDLGSFTLPCLIGPLAVKYPIGVCENLLVKISKFVFPFNFVVLGMDKDELVLIILGRPFLATARAVIDIHEEKMSLKVKSETITFNIRKSMKSKHSRDDYLYCVDHTAKMVQEQWVDTVNHVREWSKEEEGNDPNEVLAVVPKKGGVTVVNNEKDELISQWIVTGCCVCIDYRAENLATGRLSQLENPDFRKLTRVKIRDLFLEEKLMEISDKINEPCGPSKGHHGIATTARKVFEARFYWPHMFRDTCKLVQGCDACQRAGNISSRDETLQKYIQALISDRGTHFCNHQMEKEMKRYEVVHRFSTAYHPETNGQVENTNRAIKRILEKTIRNNRKDWSYKLNDALWAFQTALKTPLGTNPFRIIYGKACHLFVKLEHNAYWAIKNCNMDLTKAKENRFLQINELDEMRLDANEPYISYKERTKKWHDKRIKLPINYERGDKILLFNSHLRLFPEKLKPRWYRPFSVSKDIKNRAIELYDEEGSEFIVNKQ</sequence>
<dbReference type="InterPro" id="IPR052160">
    <property type="entry name" value="Gypsy_RT_Integrase-like"/>
</dbReference>
<keyword evidence="2" id="KW-0808">Transferase</keyword>
<dbReference type="GO" id="GO:0003964">
    <property type="term" value="F:RNA-directed DNA polymerase activity"/>
    <property type="evidence" value="ECO:0007669"/>
    <property type="project" value="UniProtKB-KW"/>
</dbReference>
<comment type="caution">
    <text evidence="2">The sequence shown here is derived from an EMBL/GenBank/DDBJ whole genome shotgun (WGS) entry which is preliminary data.</text>
</comment>
<dbReference type="Gene3D" id="2.40.70.10">
    <property type="entry name" value="Acid Proteases"/>
    <property type="match status" value="1"/>
</dbReference>
<dbReference type="SUPFAM" id="SSF53098">
    <property type="entry name" value="Ribonuclease H-like"/>
    <property type="match status" value="1"/>
</dbReference>
<dbReference type="Gene3D" id="1.10.340.70">
    <property type="match status" value="1"/>
</dbReference>
<dbReference type="Gene3D" id="3.30.420.10">
    <property type="entry name" value="Ribonuclease H-like superfamily/Ribonuclease H"/>
    <property type="match status" value="1"/>
</dbReference>
<dbReference type="Pfam" id="PF17921">
    <property type="entry name" value="Integrase_H2C2"/>
    <property type="match status" value="1"/>
</dbReference>
<dbReference type="InterPro" id="IPR012337">
    <property type="entry name" value="RNaseH-like_sf"/>
</dbReference>
<dbReference type="InterPro" id="IPR036397">
    <property type="entry name" value="RNaseH_sf"/>
</dbReference>
<proteinExistence type="predicted"/>
<feature type="domain" description="Integrase catalytic" evidence="1">
    <location>
        <begin position="322"/>
        <end position="415"/>
    </location>
</feature>
<dbReference type="InterPro" id="IPR001584">
    <property type="entry name" value="Integrase_cat-core"/>
</dbReference>
<evidence type="ECO:0000313" key="2">
    <source>
        <dbReference type="EMBL" id="GEU53289.1"/>
    </source>
</evidence>
<dbReference type="EMBL" id="BKCJ010003151">
    <property type="protein sequence ID" value="GEU53289.1"/>
    <property type="molecule type" value="Genomic_DNA"/>
</dbReference>
<organism evidence="2">
    <name type="scientific">Tanacetum cinerariifolium</name>
    <name type="common">Dalmatian daisy</name>
    <name type="synonym">Chrysanthemum cinerariifolium</name>
    <dbReference type="NCBI Taxonomy" id="118510"/>
    <lineage>
        <taxon>Eukaryota</taxon>
        <taxon>Viridiplantae</taxon>
        <taxon>Streptophyta</taxon>
        <taxon>Embryophyta</taxon>
        <taxon>Tracheophyta</taxon>
        <taxon>Spermatophyta</taxon>
        <taxon>Magnoliopsida</taxon>
        <taxon>eudicotyledons</taxon>
        <taxon>Gunneridae</taxon>
        <taxon>Pentapetalae</taxon>
        <taxon>asterids</taxon>
        <taxon>campanulids</taxon>
        <taxon>Asterales</taxon>
        <taxon>Asteraceae</taxon>
        <taxon>Asteroideae</taxon>
        <taxon>Anthemideae</taxon>
        <taxon>Anthemidinae</taxon>
        <taxon>Tanacetum</taxon>
    </lineage>
</organism>
<dbReference type="GO" id="GO:0003676">
    <property type="term" value="F:nucleic acid binding"/>
    <property type="evidence" value="ECO:0007669"/>
    <property type="project" value="InterPro"/>
</dbReference>
<accession>A0A6L2KWA2</accession>
<name>A0A6L2KWA2_TANCI</name>
<keyword evidence="2" id="KW-0548">Nucleotidyltransferase</keyword>
<dbReference type="PANTHER" id="PTHR47266">
    <property type="entry name" value="ENDONUCLEASE-RELATED"/>
    <property type="match status" value="1"/>
</dbReference>
<dbReference type="PROSITE" id="PS50994">
    <property type="entry name" value="INTEGRASE"/>
    <property type="match status" value="1"/>
</dbReference>
<dbReference type="InterPro" id="IPR041588">
    <property type="entry name" value="Integrase_H2C2"/>
</dbReference>
<evidence type="ECO:0000259" key="1">
    <source>
        <dbReference type="PROSITE" id="PS50994"/>
    </source>
</evidence>
<keyword evidence="2" id="KW-0695">RNA-directed DNA polymerase</keyword>
<reference evidence="2" key="1">
    <citation type="journal article" date="2019" name="Sci. Rep.">
        <title>Draft genome of Tanacetum cinerariifolium, the natural source of mosquito coil.</title>
        <authorList>
            <person name="Yamashiro T."/>
            <person name="Shiraishi A."/>
            <person name="Satake H."/>
            <person name="Nakayama K."/>
        </authorList>
    </citation>
    <scope>NUCLEOTIDE SEQUENCE</scope>
</reference>
<dbReference type="GO" id="GO:0015074">
    <property type="term" value="P:DNA integration"/>
    <property type="evidence" value="ECO:0007669"/>
    <property type="project" value="InterPro"/>
</dbReference>
<gene>
    <name evidence="2" type="ORF">Tci_025267</name>
</gene>
<protein>
    <submittedName>
        <fullName evidence="2">Reverse transcriptase domain-containing protein</fullName>
    </submittedName>
</protein>
<dbReference type="AlphaFoldDB" id="A0A6L2KWA2"/>
<dbReference type="InterPro" id="IPR021109">
    <property type="entry name" value="Peptidase_aspartic_dom_sf"/>
</dbReference>